<protein>
    <submittedName>
        <fullName evidence="2">Uncharacterized protein</fullName>
    </submittedName>
</protein>
<name>A0A7X9ZTP9_9SPHN</name>
<feature type="region of interest" description="Disordered" evidence="1">
    <location>
        <begin position="1"/>
        <end position="20"/>
    </location>
</feature>
<keyword evidence="3" id="KW-1185">Reference proteome</keyword>
<dbReference type="Proteomes" id="UP000519023">
    <property type="component" value="Unassembled WGS sequence"/>
</dbReference>
<gene>
    <name evidence="2" type="ORF">HHL08_19235</name>
</gene>
<dbReference type="RefSeq" id="WP_169574651.1">
    <property type="nucleotide sequence ID" value="NZ_JABBFV010000018.1"/>
</dbReference>
<dbReference type="AlphaFoldDB" id="A0A7X9ZTP9"/>
<evidence type="ECO:0000313" key="2">
    <source>
        <dbReference type="EMBL" id="NML12248.1"/>
    </source>
</evidence>
<evidence type="ECO:0000256" key="1">
    <source>
        <dbReference type="SAM" id="MobiDB-lite"/>
    </source>
</evidence>
<dbReference type="EMBL" id="JABBFV010000018">
    <property type="protein sequence ID" value="NML12248.1"/>
    <property type="molecule type" value="Genomic_DNA"/>
</dbReference>
<accession>A0A7X9ZTP9</accession>
<sequence length="99" mass="10886">MMTDAKTSPKRASDPEPRQMLRDNQLDHLGEAMLTLTRELWVLTDRVRILEAVLEDKGIDVRDAIATYVPSAELEAELAAARVRLVDAVVTALTGQGDA</sequence>
<reference evidence="2 3" key="1">
    <citation type="submission" date="2020-04" db="EMBL/GenBank/DDBJ databases">
        <title>Sphingobium sp. AR-3-1 isolated from Arctic soil.</title>
        <authorList>
            <person name="Dahal R.H."/>
            <person name="Chaudhary D.K."/>
        </authorList>
    </citation>
    <scope>NUCLEOTIDE SEQUENCE [LARGE SCALE GENOMIC DNA]</scope>
    <source>
        <strain evidence="2 3">AR-3-1</strain>
    </source>
</reference>
<evidence type="ECO:0000313" key="3">
    <source>
        <dbReference type="Proteomes" id="UP000519023"/>
    </source>
</evidence>
<comment type="caution">
    <text evidence="2">The sequence shown here is derived from an EMBL/GenBank/DDBJ whole genome shotgun (WGS) entry which is preliminary data.</text>
</comment>
<feature type="compositionally biased region" description="Basic and acidic residues" evidence="1">
    <location>
        <begin position="11"/>
        <end position="20"/>
    </location>
</feature>
<organism evidence="2 3">
    <name type="scientific">Sphingobium psychrophilum</name>
    <dbReference type="NCBI Taxonomy" id="2728834"/>
    <lineage>
        <taxon>Bacteria</taxon>
        <taxon>Pseudomonadati</taxon>
        <taxon>Pseudomonadota</taxon>
        <taxon>Alphaproteobacteria</taxon>
        <taxon>Sphingomonadales</taxon>
        <taxon>Sphingomonadaceae</taxon>
        <taxon>Sphingobium</taxon>
    </lineage>
</organism>
<proteinExistence type="predicted"/>